<organism evidence="1 2">
    <name type="scientific">Planktothrix tepida PCC 9214</name>
    <dbReference type="NCBI Taxonomy" id="671072"/>
    <lineage>
        <taxon>Bacteria</taxon>
        <taxon>Bacillati</taxon>
        <taxon>Cyanobacteriota</taxon>
        <taxon>Cyanophyceae</taxon>
        <taxon>Oscillatoriophycideae</taxon>
        <taxon>Oscillatoriales</taxon>
        <taxon>Microcoleaceae</taxon>
        <taxon>Planktothrix</taxon>
    </lineage>
</organism>
<dbReference type="PANTHER" id="PTHR34614">
    <property type="match status" value="1"/>
</dbReference>
<accession>A0A1J1LG57</accession>
<dbReference type="EMBL" id="CZDF01000132">
    <property type="protein sequence ID" value="CUR31456.1"/>
    <property type="molecule type" value="Genomic_DNA"/>
</dbReference>
<gene>
    <name evidence="1" type="ORF">PL9214291047</name>
</gene>
<evidence type="ECO:0000313" key="1">
    <source>
        <dbReference type="EMBL" id="CUR31456.1"/>
    </source>
</evidence>
<dbReference type="PANTHER" id="PTHR34614:SF2">
    <property type="entry name" value="TRANSPOSASE IS4-LIKE DOMAIN-CONTAINING PROTEIN"/>
    <property type="match status" value="1"/>
</dbReference>
<evidence type="ECO:0008006" key="3">
    <source>
        <dbReference type="Google" id="ProtNLM"/>
    </source>
</evidence>
<sequence>MKAIKIVHGYSRDKRPDLKQFIIDMVGSGDGDVPFFFKIDDGNADDKSVFVERLN</sequence>
<protein>
    <recommendedName>
        <fullName evidence="3">Transposase</fullName>
    </recommendedName>
</protein>
<reference evidence="2" key="1">
    <citation type="submission" date="2015-10" db="EMBL/GenBank/DDBJ databases">
        <authorList>
            <person name="Regsiter A."/>
            <person name="william w."/>
        </authorList>
    </citation>
    <scope>NUCLEOTIDE SEQUENCE [LARGE SCALE GENOMIC DNA]</scope>
</reference>
<keyword evidence="2" id="KW-1185">Reference proteome</keyword>
<name>A0A1J1LG57_9CYAN</name>
<dbReference type="RefSeq" id="WP_245824226.1">
    <property type="nucleotide sequence ID" value="NZ_LN889782.1"/>
</dbReference>
<dbReference type="Proteomes" id="UP000184315">
    <property type="component" value="Unassembled WGS sequence"/>
</dbReference>
<dbReference type="STRING" id="671072.PL9214291047"/>
<evidence type="ECO:0000313" key="2">
    <source>
        <dbReference type="Proteomes" id="UP000184315"/>
    </source>
</evidence>
<dbReference type="AlphaFoldDB" id="A0A1J1LG57"/>
<proteinExistence type="predicted"/>